<dbReference type="EMBL" id="CAJVRL010000097">
    <property type="protein sequence ID" value="CAG8960224.1"/>
    <property type="molecule type" value="Genomic_DNA"/>
</dbReference>
<evidence type="ECO:0000313" key="3">
    <source>
        <dbReference type="EMBL" id="CAG8960224.1"/>
    </source>
</evidence>
<dbReference type="GO" id="GO:0016491">
    <property type="term" value="F:oxidoreductase activity"/>
    <property type="evidence" value="ECO:0007669"/>
    <property type="project" value="UniProtKB-KW"/>
</dbReference>
<dbReference type="AlphaFoldDB" id="A0A9N9L688"/>
<sequence length="178" mass="19941">MGLSNYSVEQVARYFEICNREGFVRPSVYQGHYNALIRRHEETLMPLLRKHGVAYYAFRPLSGGILTGKVTFATETLTRTRFAGESTQQYFLNTFDKPEIHDKLRTLSETCQQFGVSLSEVCLRWLVYHSALGGDDAITLGAKRLDQLEANVGDCRKGPLSQDLLKAVESMSSGGLVL</sequence>
<evidence type="ECO:0000256" key="1">
    <source>
        <dbReference type="ARBA" id="ARBA00023002"/>
    </source>
</evidence>
<protein>
    <recommendedName>
        <fullName evidence="2">NADP-dependent oxidoreductase domain-containing protein</fullName>
    </recommendedName>
</protein>
<feature type="domain" description="NADP-dependent oxidoreductase" evidence="2">
    <location>
        <begin position="2"/>
        <end position="171"/>
    </location>
</feature>
<dbReference type="Gene3D" id="3.20.20.100">
    <property type="entry name" value="NADP-dependent oxidoreductase domain"/>
    <property type="match status" value="1"/>
</dbReference>
<dbReference type="InterPro" id="IPR023210">
    <property type="entry name" value="NADP_OxRdtase_dom"/>
</dbReference>
<organism evidence="3 4">
    <name type="scientific">Hymenoscyphus fraxineus</name>
    <dbReference type="NCBI Taxonomy" id="746836"/>
    <lineage>
        <taxon>Eukaryota</taxon>
        <taxon>Fungi</taxon>
        <taxon>Dikarya</taxon>
        <taxon>Ascomycota</taxon>
        <taxon>Pezizomycotina</taxon>
        <taxon>Leotiomycetes</taxon>
        <taxon>Helotiales</taxon>
        <taxon>Helotiaceae</taxon>
        <taxon>Hymenoscyphus</taxon>
    </lineage>
</organism>
<dbReference type="PANTHER" id="PTHR43364:SF4">
    <property type="entry name" value="NAD(P)-LINKED OXIDOREDUCTASE SUPERFAMILY PROTEIN"/>
    <property type="match status" value="1"/>
</dbReference>
<dbReference type="OrthoDB" id="48988at2759"/>
<dbReference type="InterPro" id="IPR050523">
    <property type="entry name" value="AKR_Detox_Biosynth"/>
</dbReference>
<proteinExistence type="predicted"/>
<dbReference type="Proteomes" id="UP000696280">
    <property type="component" value="Unassembled WGS sequence"/>
</dbReference>
<reference evidence="3" key="1">
    <citation type="submission" date="2021-07" db="EMBL/GenBank/DDBJ databases">
        <authorList>
            <person name="Durling M."/>
        </authorList>
    </citation>
    <scope>NUCLEOTIDE SEQUENCE</scope>
</reference>
<keyword evidence="1" id="KW-0560">Oxidoreductase</keyword>
<keyword evidence="4" id="KW-1185">Reference proteome</keyword>
<accession>A0A9N9L688</accession>
<evidence type="ECO:0000313" key="4">
    <source>
        <dbReference type="Proteomes" id="UP000696280"/>
    </source>
</evidence>
<evidence type="ECO:0000259" key="2">
    <source>
        <dbReference type="Pfam" id="PF00248"/>
    </source>
</evidence>
<dbReference type="Pfam" id="PF00248">
    <property type="entry name" value="Aldo_ket_red"/>
    <property type="match status" value="1"/>
</dbReference>
<dbReference type="InterPro" id="IPR036812">
    <property type="entry name" value="NAD(P)_OxRdtase_dom_sf"/>
</dbReference>
<dbReference type="PANTHER" id="PTHR43364">
    <property type="entry name" value="NADH-SPECIFIC METHYLGLYOXAL REDUCTASE-RELATED"/>
    <property type="match status" value="1"/>
</dbReference>
<dbReference type="SUPFAM" id="SSF51430">
    <property type="entry name" value="NAD(P)-linked oxidoreductase"/>
    <property type="match status" value="1"/>
</dbReference>
<gene>
    <name evidence="3" type="ORF">HYFRA_00012742</name>
</gene>
<comment type="caution">
    <text evidence="3">The sequence shown here is derived from an EMBL/GenBank/DDBJ whole genome shotgun (WGS) entry which is preliminary data.</text>
</comment>
<name>A0A9N9L688_9HELO</name>